<protein>
    <recommendedName>
        <fullName evidence="1">YcgL domain-containing protein FHR99_000748</fullName>
    </recommendedName>
</protein>
<dbReference type="EMBL" id="JACHWY010000001">
    <property type="protein sequence ID" value="MBB3046512.1"/>
    <property type="molecule type" value="Genomic_DNA"/>
</dbReference>
<dbReference type="InterPro" id="IPR027354">
    <property type="entry name" value="YcgL_dom"/>
</dbReference>
<dbReference type="RefSeq" id="WP_183409204.1">
    <property type="nucleotide sequence ID" value="NZ_JACHWY010000001.1"/>
</dbReference>
<dbReference type="Proteomes" id="UP000537130">
    <property type="component" value="Unassembled WGS sequence"/>
</dbReference>
<evidence type="ECO:0000256" key="1">
    <source>
        <dbReference type="HAMAP-Rule" id="MF_01866"/>
    </source>
</evidence>
<feature type="domain" description="YcgL" evidence="2">
    <location>
        <begin position="3"/>
        <end position="85"/>
    </location>
</feature>
<accession>A0A7W4W424</accession>
<dbReference type="AlphaFoldDB" id="A0A7W4W424"/>
<sequence length="85" mass="9505">MKVIVSIYRSPKKEGMYLYVEKSEGLERVPEPLLKQFGAPELAMTLVLTPERKLARAEAPKVLESIADQGFYLQMPPVPDASARS</sequence>
<comment type="caution">
    <text evidence="3">The sequence shown here is derived from an EMBL/GenBank/DDBJ whole genome shotgun (WGS) entry which is preliminary data.</text>
</comment>
<evidence type="ECO:0000259" key="2">
    <source>
        <dbReference type="PROSITE" id="PS51648"/>
    </source>
</evidence>
<dbReference type="InterPro" id="IPR038068">
    <property type="entry name" value="YcgL-like_sf"/>
</dbReference>
<keyword evidence="4" id="KW-1185">Reference proteome</keyword>
<gene>
    <name evidence="3" type="ORF">FHR99_000748</name>
</gene>
<reference evidence="3 4" key="1">
    <citation type="submission" date="2020-08" db="EMBL/GenBank/DDBJ databases">
        <title>Genomic Encyclopedia of Type Strains, Phase III (KMG-III): the genomes of soil and plant-associated and newly described type strains.</title>
        <authorList>
            <person name="Whitman W."/>
        </authorList>
    </citation>
    <scope>NUCLEOTIDE SEQUENCE [LARGE SCALE GENOMIC DNA]</scope>
    <source>
        <strain evidence="3 4">CECT 8654</strain>
    </source>
</reference>
<dbReference type="Gene3D" id="3.10.510.20">
    <property type="entry name" value="YcgL domain"/>
    <property type="match status" value="1"/>
</dbReference>
<evidence type="ECO:0000313" key="4">
    <source>
        <dbReference type="Proteomes" id="UP000537130"/>
    </source>
</evidence>
<name>A0A7W4W424_9GAMM</name>
<proteinExistence type="inferred from homology"/>
<organism evidence="3 4">
    <name type="scientific">Litorivivens lipolytica</name>
    <dbReference type="NCBI Taxonomy" id="1524264"/>
    <lineage>
        <taxon>Bacteria</taxon>
        <taxon>Pseudomonadati</taxon>
        <taxon>Pseudomonadota</taxon>
        <taxon>Gammaproteobacteria</taxon>
        <taxon>Litorivivens</taxon>
    </lineage>
</organism>
<dbReference type="SUPFAM" id="SSF160191">
    <property type="entry name" value="YcgL-like"/>
    <property type="match status" value="1"/>
</dbReference>
<dbReference type="PANTHER" id="PTHR38109">
    <property type="entry name" value="PROTEIN YCGL"/>
    <property type="match status" value="1"/>
</dbReference>
<dbReference type="HAMAP" id="MF_01866">
    <property type="entry name" value="UPF0745"/>
    <property type="match status" value="1"/>
</dbReference>
<dbReference type="PANTHER" id="PTHR38109:SF1">
    <property type="entry name" value="PROTEIN YCGL"/>
    <property type="match status" value="1"/>
</dbReference>
<dbReference type="PROSITE" id="PS51648">
    <property type="entry name" value="YCGL"/>
    <property type="match status" value="1"/>
</dbReference>
<dbReference type="Pfam" id="PF05166">
    <property type="entry name" value="YcgL"/>
    <property type="match status" value="1"/>
</dbReference>
<evidence type="ECO:0000313" key="3">
    <source>
        <dbReference type="EMBL" id="MBB3046512.1"/>
    </source>
</evidence>